<sequence>MEFYKRTLVTQSARKGDNWLKFGERVPTLISSSSSDRGSKLLGKFQNSLRVASKRDVNKLIWTRDLWVRQTMSSKTCRYVDLLPSKSIESNILPFVVCGSLERGRLPSVFSSFYGHFWKIIQLLYVFRP</sequence>
<comment type="caution">
    <text evidence="1">The sequence shown here is derived from an EMBL/GenBank/DDBJ whole genome shotgun (WGS) entry which is preliminary data.</text>
</comment>
<organism evidence="1 2">
    <name type="scientific">Araneus ventricosus</name>
    <name type="common">Orbweaver spider</name>
    <name type="synonym">Epeira ventricosa</name>
    <dbReference type="NCBI Taxonomy" id="182803"/>
    <lineage>
        <taxon>Eukaryota</taxon>
        <taxon>Metazoa</taxon>
        <taxon>Ecdysozoa</taxon>
        <taxon>Arthropoda</taxon>
        <taxon>Chelicerata</taxon>
        <taxon>Arachnida</taxon>
        <taxon>Araneae</taxon>
        <taxon>Araneomorphae</taxon>
        <taxon>Entelegynae</taxon>
        <taxon>Araneoidea</taxon>
        <taxon>Araneidae</taxon>
        <taxon>Araneus</taxon>
    </lineage>
</organism>
<name>A0A4Y2CU06_ARAVE</name>
<dbReference type="AlphaFoldDB" id="A0A4Y2CU06"/>
<dbReference type="EMBL" id="BGPR01000249">
    <property type="protein sequence ID" value="GBM07952.1"/>
    <property type="molecule type" value="Genomic_DNA"/>
</dbReference>
<gene>
    <name evidence="1" type="ORF">AVEN_232390_1</name>
</gene>
<proteinExistence type="predicted"/>
<protein>
    <submittedName>
        <fullName evidence="1">Uncharacterized protein</fullName>
    </submittedName>
</protein>
<reference evidence="1 2" key="1">
    <citation type="journal article" date="2019" name="Sci. Rep.">
        <title>Orb-weaving spider Araneus ventricosus genome elucidates the spidroin gene catalogue.</title>
        <authorList>
            <person name="Kono N."/>
            <person name="Nakamura H."/>
            <person name="Ohtoshi R."/>
            <person name="Moran D.A.P."/>
            <person name="Shinohara A."/>
            <person name="Yoshida Y."/>
            <person name="Fujiwara M."/>
            <person name="Mori M."/>
            <person name="Tomita M."/>
            <person name="Arakawa K."/>
        </authorList>
    </citation>
    <scope>NUCLEOTIDE SEQUENCE [LARGE SCALE GENOMIC DNA]</scope>
</reference>
<accession>A0A4Y2CU06</accession>
<keyword evidence="2" id="KW-1185">Reference proteome</keyword>
<evidence type="ECO:0000313" key="1">
    <source>
        <dbReference type="EMBL" id="GBM07952.1"/>
    </source>
</evidence>
<dbReference type="Proteomes" id="UP000499080">
    <property type="component" value="Unassembled WGS sequence"/>
</dbReference>
<evidence type="ECO:0000313" key="2">
    <source>
        <dbReference type="Proteomes" id="UP000499080"/>
    </source>
</evidence>